<sequence length="133" mass="14644">MSELVNPFWLAILGATAAWSALFSLSNRPHIRGWRNLGLLAGYLAGVAMFIVLPWRESLSTWAVPGVLGGVLYFAYELVSYLHTTPREPNARPRPAALVHGLFLWPVMLPEAVECLLAELGILRAQVRPVADP</sequence>
<organism evidence="2 3">
    <name type="scientific">Lysobacter korlensis</name>
    <dbReference type="NCBI Taxonomy" id="553636"/>
    <lineage>
        <taxon>Bacteria</taxon>
        <taxon>Pseudomonadati</taxon>
        <taxon>Pseudomonadota</taxon>
        <taxon>Gammaproteobacteria</taxon>
        <taxon>Lysobacterales</taxon>
        <taxon>Lysobacteraceae</taxon>
        <taxon>Lysobacter</taxon>
    </lineage>
</organism>
<protein>
    <submittedName>
        <fullName evidence="2">Uncharacterized protein</fullName>
    </submittedName>
</protein>
<comment type="caution">
    <text evidence="2">The sequence shown here is derived from an EMBL/GenBank/DDBJ whole genome shotgun (WGS) entry which is preliminary data.</text>
</comment>
<dbReference type="EMBL" id="JBHLTG010000017">
    <property type="protein sequence ID" value="MFC0682702.1"/>
    <property type="molecule type" value="Genomic_DNA"/>
</dbReference>
<name>A0ABV6S0E6_9GAMM</name>
<reference evidence="2 3" key="1">
    <citation type="submission" date="2024-09" db="EMBL/GenBank/DDBJ databases">
        <authorList>
            <person name="Sun Q."/>
            <person name="Mori K."/>
        </authorList>
    </citation>
    <scope>NUCLEOTIDE SEQUENCE [LARGE SCALE GENOMIC DNA]</scope>
    <source>
        <strain evidence="2 3">KCTC 23076</strain>
    </source>
</reference>
<keyword evidence="1" id="KW-1133">Transmembrane helix</keyword>
<dbReference type="Proteomes" id="UP001589896">
    <property type="component" value="Unassembled WGS sequence"/>
</dbReference>
<keyword evidence="1" id="KW-0472">Membrane</keyword>
<evidence type="ECO:0000313" key="3">
    <source>
        <dbReference type="Proteomes" id="UP001589896"/>
    </source>
</evidence>
<gene>
    <name evidence="2" type="ORF">ACFFGH_33140</name>
</gene>
<evidence type="ECO:0000313" key="2">
    <source>
        <dbReference type="EMBL" id="MFC0682702.1"/>
    </source>
</evidence>
<keyword evidence="1" id="KW-0812">Transmembrane</keyword>
<evidence type="ECO:0000256" key="1">
    <source>
        <dbReference type="SAM" id="Phobius"/>
    </source>
</evidence>
<accession>A0ABV6S0E6</accession>
<keyword evidence="3" id="KW-1185">Reference proteome</keyword>
<feature type="transmembrane region" description="Helical" evidence="1">
    <location>
        <begin position="37"/>
        <end position="56"/>
    </location>
</feature>
<feature type="transmembrane region" description="Helical" evidence="1">
    <location>
        <begin position="6"/>
        <end position="25"/>
    </location>
</feature>
<proteinExistence type="predicted"/>
<feature type="transmembrane region" description="Helical" evidence="1">
    <location>
        <begin position="62"/>
        <end position="82"/>
    </location>
</feature>
<dbReference type="RefSeq" id="WP_386676963.1">
    <property type="nucleotide sequence ID" value="NZ_JBHLTG010000017.1"/>
</dbReference>